<dbReference type="EMBL" id="FYDG01000002">
    <property type="protein sequence ID" value="SNB65596.1"/>
    <property type="molecule type" value="Genomic_DNA"/>
</dbReference>
<dbReference type="InterPro" id="IPR011042">
    <property type="entry name" value="6-blade_b-propeller_TolB-like"/>
</dbReference>
<evidence type="ECO:0000313" key="4">
    <source>
        <dbReference type="Proteomes" id="UP000198418"/>
    </source>
</evidence>
<sequence length="384" mass="41091">MQRWAATLVAVAFIAAAPAAADEVGDIAAALARVSLPQGFHISVFALAPGARALAVSPDGKVVIVGTMADDVWRIARAGPDAGRARRFAPGLTFKLPNGPCFAPDGALIIAEFNRIRRFPALAGGGWDEDHPQDVVAPGGLQPDSESSPVHAARVCRYGPDGKLYVAIGQPTNIPSPARQKFNEKWGMGAIWRMNADGSGRQVFASGLRNSVGLDFDPADGALWFTDNQADRMGDDIPPGEINRAPKPGLNFGFPWYGGGHVRTREWARETPPADVVFPEAEEAAHAADLGMIFYRGDKFPAQWRGIFSAQHGSWDRTAPIGARVMFTPVKEGRAGASVPFAEGWNPGRLPYLGRPVDVAETPEGDLLVSDDQSGAIYRITYDK</sequence>
<organism evidence="3 4">
    <name type="scientific">Rhodoblastus acidophilus</name>
    <name type="common">Rhodopseudomonas acidophila</name>
    <dbReference type="NCBI Taxonomy" id="1074"/>
    <lineage>
        <taxon>Bacteria</taxon>
        <taxon>Pseudomonadati</taxon>
        <taxon>Pseudomonadota</taxon>
        <taxon>Alphaproteobacteria</taxon>
        <taxon>Hyphomicrobiales</taxon>
        <taxon>Rhodoblastaceae</taxon>
        <taxon>Rhodoblastus</taxon>
    </lineage>
</organism>
<dbReference type="OrthoDB" id="9770043at2"/>
<dbReference type="InterPro" id="IPR011041">
    <property type="entry name" value="Quinoprot_gluc/sorb_DH_b-prop"/>
</dbReference>
<dbReference type="Gene3D" id="2.120.10.30">
    <property type="entry name" value="TolB, C-terminal domain"/>
    <property type="match status" value="1"/>
</dbReference>
<keyword evidence="1" id="KW-0732">Signal</keyword>
<evidence type="ECO:0000259" key="2">
    <source>
        <dbReference type="Pfam" id="PF07995"/>
    </source>
</evidence>
<dbReference type="Proteomes" id="UP000198418">
    <property type="component" value="Unassembled WGS sequence"/>
</dbReference>
<dbReference type="RefSeq" id="WP_088519788.1">
    <property type="nucleotide sequence ID" value="NZ_FYDG01000002.1"/>
</dbReference>
<feature type="domain" description="Glucose/Sorbosone dehydrogenase" evidence="2">
    <location>
        <begin position="146"/>
        <end position="306"/>
    </location>
</feature>
<proteinExistence type="predicted"/>
<feature type="signal peptide" evidence="1">
    <location>
        <begin position="1"/>
        <end position="21"/>
    </location>
</feature>
<reference evidence="4" key="1">
    <citation type="submission" date="2017-06" db="EMBL/GenBank/DDBJ databases">
        <authorList>
            <person name="Varghese N."/>
            <person name="Submissions S."/>
        </authorList>
    </citation>
    <scope>NUCLEOTIDE SEQUENCE [LARGE SCALE GENOMIC DNA]</scope>
    <source>
        <strain evidence="4">DSM 137</strain>
    </source>
</reference>
<protein>
    <submittedName>
        <fullName evidence="3">Glucose/arabinose dehydrogenase, beta-propeller fold</fullName>
    </submittedName>
</protein>
<dbReference type="SUPFAM" id="SSF50952">
    <property type="entry name" value="Soluble quinoprotein glucose dehydrogenase"/>
    <property type="match status" value="1"/>
</dbReference>
<feature type="chain" id="PRO_5012623233" evidence="1">
    <location>
        <begin position="22"/>
        <end position="384"/>
    </location>
</feature>
<evidence type="ECO:0000313" key="3">
    <source>
        <dbReference type="EMBL" id="SNB65596.1"/>
    </source>
</evidence>
<dbReference type="AlphaFoldDB" id="A0A212R160"/>
<evidence type="ECO:0000256" key="1">
    <source>
        <dbReference type="SAM" id="SignalP"/>
    </source>
</evidence>
<gene>
    <name evidence="3" type="ORF">SAMN06265338_102260</name>
</gene>
<name>A0A212R160_RHOAC</name>
<dbReference type="PANTHER" id="PTHR33546:SF1">
    <property type="entry name" value="LARGE, MULTIFUNCTIONAL SECRETED PROTEIN"/>
    <property type="match status" value="1"/>
</dbReference>
<dbReference type="PANTHER" id="PTHR33546">
    <property type="entry name" value="LARGE, MULTIFUNCTIONAL SECRETED PROTEIN-RELATED"/>
    <property type="match status" value="1"/>
</dbReference>
<keyword evidence="4" id="KW-1185">Reference proteome</keyword>
<dbReference type="Pfam" id="PF07995">
    <property type="entry name" value="GSDH"/>
    <property type="match status" value="1"/>
</dbReference>
<dbReference type="InterPro" id="IPR012938">
    <property type="entry name" value="Glc/Sorbosone_DH"/>
</dbReference>
<accession>A0A212R160</accession>